<proteinExistence type="predicted"/>
<protein>
    <submittedName>
        <fullName evidence="2">Uncharacterized protein</fullName>
    </submittedName>
</protein>
<dbReference type="OrthoDB" id="10375346at2759"/>
<dbReference type="AlphaFoldDB" id="F4RHN1"/>
<accession>F4RHN1</accession>
<dbReference type="KEGG" id="mlr:MELLADRAFT_62120"/>
<organism evidence="3">
    <name type="scientific">Melampsora larici-populina (strain 98AG31 / pathotype 3-4-7)</name>
    <name type="common">Poplar leaf rust fungus</name>
    <dbReference type="NCBI Taxonomy" id="747676"/>
    <lineage>
        <taxon>Eukaryota</taxon>
        <taxon>Fungi</taxon>
        <taxon>Dikarya</taxon>
        <taxon>Basidiomycota</taxon>
        <taxon>Pucciniomycotina</taxon>
        <taxon>Pucciniomycetes</taxon>
        <taxon>Pucciniales</taxon>
        <taxon>Melampsoraceae</taxon>
        <taxon>Melampsora</taxon>
    </lineage>
</organism>
<dbReference type="RefSeq" id="XP_007408870.1">
    <property type="nucleotide sequence ID" value="XM_007408808.1"/>
</dbReference>
<keyword evidence="3" id="KW-1185">Reference proteome</keyword>
<dbReference type="GeneID" id="18929848"/>
<evidence type="ECO:0000313" key="2">
    <source>
        <dbReference type="EMBL" id="EGG08105.1"/>
    </source>
</evidence>
<keyword evidence="1" id="KW-0175">Coiled coil</keyword>
<reference evidence="3" key="1">
    <citation type="journal article" date="2011" name="Proc. Natl. Acad. Sci. U.S.A.">
        <title>Obligate biotrophy features unraveled by the genomic analysis of rust fungi.</title>
        <authorList>
            <person name="Duplessis S."/>
            <person name="Cuomo C.A."/>
            <person name="Lin Y.-C."/>
            <person name="Aerts A."/>
            <person name="Tisserant E."/>
            <person name="Veneault-Fourrey C."/>
            <person name="Joly D.L."/>
            <person name="Hacquard S."/>
            <person name="Amselem J."/>
            <person name="Cantarel B.L."/>
            <person name="Chiu R."/>
            <person name="Coutinho P.M."/>
            <person name="Feau N."/>
            <person name="Field M."/>
            <person name="Frey P."/>
            <person name="Gelhaye E."/>
            <person name="Goldberg J."/>
            <person name="Grabherr M.G."/>
            <person name="Kodira C.D."/>
            <person name="Kohler A."/>
            <person name="Kuees U."/>
            <person name="Lindquist E.A."/>
            <person name="Lucas S.M."/>
            <person name="Mago R."/>
            <person name="Mauceli E."/>
            <person name="Morin E."/>
            <person name="Murat C."/>
            <person name="Pangilinan J.L."/>
            <person name="Park R."/>
            <person name="Pearson M."/>
            <person name="Quesneville H."/>
            <person name="Rouhier N."/>
            <person name="Sakthikumar S."/>
            <person name="Salamov A.A."/>
            <person name="Schmutz J."/>
            <person name="Selles B."/>
            <person name="Shapiro H."/>
            <person name="Tanguay P."/>
            <person name="Tuskan G.A."/>
            <person name="Henrissat B."/>
            <person name="Van de Peer Y."/>
            <person name="Rouze P."/>
            <person name="Ellis J.G."/>
            <person name="Dodds P.N."/>
            <person name="Schein J.E."/>
            <person name="Zhong S."/>
            <person name="Hamelin R.C."/>
            <person name="Grigoriev I.V."/>
            <person name="Szabo L.J."/>
            <person name="Martin F."/>
        </authorList>
    </citation>
    <scope>NUCLEOTIDE SEQUENCE [LARGE SCALE GENOMIC DNA]</scope>
    <source>
        <strain evidence="3">98AG31 / pathotype 3-4-7</strain>
    </source>
</reference>
<dbReference type="HOGENOM" id="CLU_076659_0_0_1"/>
<sequence>MPVKMTKRKFSGEIPLACKSNDPIRLSIPMIDLAVMLMGKFEALFLQQYPTGFHMMPGKLFDREDAWQVVKNYEAVNNGIFLREILGGEVLPGQFALVRECIHLWLRSPVYDRYQQELEDEQIRLDQEILDTNLIEEEHQAQLRLKQIASDIKKSAIAERKRIRLQREIEKQIAKENKQKARQEELSLEVSVKFGDCLPNHHPNRSIHQYLAFAPS</sequence>
<dbReference type="VEuPathDB" id="FungiDB:MELLADRAFT_62120"/>
<evidence type="ECO:0000313" key="3">
    <source>
        <dbReference type="Proteomes" id="UP000001072"/>
    </source>
</evidence>
<dbReference type="InParanoid" id="F4RHN1"/>
<name>F4RHN1_MELLP</name>
<evidence type="ECO:0000256" key="1">
    <source>
        <dbReference type="SAM" id="Coils"/>
    </source>
</evidence>
<dbReference type="EMBL" id="GL883102">
    <property type="protein sequence ID" value="EGG08105.1"/>
    <property type="molecule type" value="Genomic_DNA"/>
</dbReference>
<feature type="coiled-coil region" evidence="1">
    <location>
        <begin position="155"/>
        <end position="186"/>
    </location>
</feature>
<gene>
    <name evidence="2" type="ORF">MELLADRAFT_62120</name>
</gene>
<dbReference type="Proteomes" id="UP000001072">
    <property type="component" value="Unassembled WGS sequence"/>
</dbReference>